<dbReference type="EMBL" id="CP137624">
    <property type="protein sequence ID" value="WPK11274.1"/>
    <property type="molecule type" value="Genomic_DNA"/>
</dbReference>
<feature type="coiled-coil region" evidence="1">
    <location>
        <begin position="3"/>
        <end position="142"/>
    </location>
</feature>
<organism evidence="2 3">
    <name type="scientific">Lysinibacillus louembei</name>
    <dbReference type="NCBI Taxonomy" id="1470088"/>
    <lineage>
        <taxon>Bacteria</taxon>
        <taxon>Bacillati</taxon>
        <taxon>Bacillota</taxon>
        <taxon>Bacilli</taxon>
        <taxon>Bacillales</taxon>
        <taxon>Bacillaceae</taxon>
        <taxon>Lysinibacillus</taxon>
    </lineage>
</organism>
<evidence type="ECO:0000313" key="2">
    <source>
        <dbReference type="EMBL" id="WPK11274.1"/>
    </source>
</evidence>
<reference evidence="2 3" key="1">
    <citation type="submission" date="2023-09" db="EMBL/GenBank/DDBJ databases">
        <authorList>
            <person name="Page C.A."/>
            <person name="Perez-Diaz I.M."/>
        </authorList>
    </citation>
    <scope>NUCLEOTIDE SEQUENCE [LARGE SCALE GENOMIC DNA]</scope>
    <source>
        <strain evidence="2 3">Ll15</strain>
    </source>
</reference>
<keyword evidence="3" id="KW-1185">Reference proteome</keyword>
<evidence type="ECO:0000256" key="1">
    <source>
        <dbReference type="SAM" id="Coils"/>
    </source>
</evidence>
<keyword evidence="1" id="KW-0175">Coiled coil</keyword>
<dbReference type="Proteomes" id="UP001322664">
    <property type="component" value="Chromosome"/>
</dbReference>
<proteinExistence type="predicted"/>
<protein>
    <submittedName>
        <fullName evidence="2">Uncharacterized protein</fullName>
    </submittedName>
</protein>
<evidence type="ECO:0000313" key="3">
    <source>
        <dbReference type="Proteomes" id="UP001322664"/>
    </source>
</evidence>
<name>A0ABZ0RSS3_9BACI</name>
<accession>A0ABZ0RSS3</accession>
<gene>
    <name evidence="2" type="ORF">R6U77_15475</name>
</gene>
<sequence length="192" mass="22411">MTNEELKQIIAHLEEKLAQYEKYKHYTTILELEQDKKNLAAQLRQKEKDWQQQALHYKQTIQALKIERRKKIAQIASLLDEKNKLRAQNKQLTTAKNQLQQASTAKQSVSEQKLIAFFEQISQQLTSATKQLEQAANSLQQQAPLPSLSDLEAHTQDLFRQSVIVEKQLQAKLSMLQELEQQLQWMSENLEE</sequence>
<dbReference type="RefSeq" id="WP_319836333.1">
    <property type="nucleotide sequence ID" value="NZ_CP137624.1"/>
</dbReference>